<dbReference type="Gene3D" id="3.40.50.720">
    <property type="entry name" value="NAD(P)-binding Rossmann-like Domain"/>
    <property type="match status" value="1"/>
</dbReference>
<dbReference type="InterPro" id="IPR020843">
    <property type="entry name" value="ER"/>
</dbReference>
<dbReference type="InterPro" id="IPR011032">
    <property type="entry name" value="GroES-like_sf"/>
</dbReference>
<evidence type="ECO:0000256" key="5">
    <source>
        <dbReference type="ARBA" id="ARBA00023002"/>
    </source>
</evidence>
<dbReference type="Pfam" id="PF00107">
    <property type="entry name" value="ADH_zinc_N"/>
    <property type="match status" value="1"/>
</dbReference>
<dbReference type="PANTHER" id="PTHR43350">
    <property type="entry name" value="NAD-DEPENDENT ALCOHOL DEHYDROGENASE"/>
    <property type="match status" value="1"/>
</dbReference>
<dbReference type="GO" id="GO:0016491">
    <property type="term" value="F:oxidoreductase activity"/>
    <property type="evidence" value="ECO:0007669"/>
    <property type="project" value="UniProtKB-KW"/>
</dbReference>
<dbReference type="SMART" id="SM00829">
    <property type="entry name" value="PKS_ER"/>
    <property type="match status" value="1"/>
</dbReference>
<evidence type="ECO:0000313" key="9">
    <source>
        <dbReference type="Proteomes" id="UP001303473"/>
    </source>
</evidence>
<keyword evidence="3 6" id="KW-0479">Metal-binding</keyword>
<evidence type="ECO:0000256" key="2">
    <source>
        <dbReference type="ARBA" id="ARBA00008072"/>
    </source>
</evidence>
<name>A0AAN6S168_9PEZI</name>
<keyword evidence="9" id="KW-1185">Reference proteome</keyword>
<dbReference type="SUPFAM" id="SSF51735">
    <property type="entry name" value="NAD(P)-binding Rossmann-fold domains"/>
    <property type="match status" value="1"/>
</dbReference>
<dbReference type="Gene3D" id="3.90.180.10">
    <property type="entry name" value="Medium-chain alcohol dehydrogenases, catalytic domain"/>
    <property type="match status" value="1"/>
</dbReference>
<dbReference type="InterPro" id="IPR013154">
    <property type="entry name" value="ADH-like_N"/>
</dbReference>
<organism evidence="8 9">
    <name type="scientific">Diplogelasinospora grovesii</name>
    <dbReference type="NCBI Taxonomy" id="303347"/>
    <lineage>
        <taxon>Eukaryota</taxon>
        <taxon>Fungi</taxon>
        <taxon>Dikarya</taxon>
        <taxon>Ascomycota</taxon>
        <taxon>Pezizomycotina</taxon>
        <taxon>Sordariomycetes</taxon>
        <taxon>Sordariomycetidae</taxon>
        <taxon>Sordariales</taxon>
        <taxon>Diplogelasinosporaceae</taxon>
        <taxon>Diplogelasinospora</taxon>
    </lineage>
</organism>
<dbReference type="GO" id="GO:0008270">
    <property type="term" value="F:zinc ion binding"/>
    <property type="evidence" value="ECO:0007669"/>
    <property type="project" value="InterPro"/>
</dbReference>
<dbReference type="InterPro" id="IPR002328">
    <property type="entry name" value="ADH_Zn_CS"/>
</dbReference>
<evidence type="ECO:0000259" key="7">
    <source>
        <dbReference type="SMART" id="SM00829"/>
    </source>
</evidence>
<dbReference type="SUPFAM" id="SSF50129">
    <property type="entry name" value="GroES-like"/>
    <property type="match status" value="1"/>
</dbReference>
<keyword evidence="5" id="KW-0560">Oxidoreductase</keyword>
<dbReference type="Proteomes" id="UP001303473">
    <property type="component" value="Unassembled WGS sequence"/>
</dbReference>
<evidence type="ECO:0000256" key="3">
    <source>
        <dbReference type="ARBA" id="ARBA00022723"/>
    </source>
</evidence>
<proteinExistence type="inferred from homology"/>
<comment type="caution">
    <text evidence="8">The sequence shown here is derived from an EMBL/GenBank/DDBJ whole genome shotgun (WGS) entry which is preliminary data.</text>
</comment>
<dbReference type="PANTHER" id="PTHR43350:SF2">
    <property type="entry name" value="GROES-LIKE ZINC-BINDING ALCOHOL DEHYDROGENASE FAMILY PROTEIN"/>
    <property type="match status" value="1"/>
</dbReference>
<dbReference type="InterPro" id="IPR013149">
    <property type="entry name" value="ADH-like_C"/>
</dbReference>
<comment type="cofactor">
    <cofactor evidence="1 6">
        <name>Zn(2+)</name>
        <dbReference type="ChEBI" id="CHEBI:29105"/>
    </cofactor>
</comment>
<dbReference type="InterPro" id="IPR036291">
    <property type="entry name" value="NAD(P)-bd_dom_sf"/>
</dbReference>
<evidence type="ECO:0000256" key="4">
    <source>
        <dbReference type="ARBA" id="ARBA00022833"/>
    </source>
</evidence>
<evidence type="ECO:0000313" key="8">
    <source>
        <dbReference type="EMBL" id="KAK3936694.1"/>
    </source>
</evidence>
<dbReference type="AlphaFoldDB" id="A0AAN6S168"/>
<feature type="domain" description="Enoyl reductase (ER)" evidence="7">
    <location>
        <begin position="21"/>
        <end position="385"/>
    </location>
</feature>
<gene>
    <name evidence="8" type="ORF">QBC46DRAFT_321039</name>
</gene>
<dbReference type="PROSITE" id="PS00059">
    <property type="entry name" value="ADH_ZINC"/>
    <property type="match status" value="1"/>
</dbReference>
<evidence type="ECO:0000256" key="1">
    <source>
        <dbReference type="ARBA" id="ARBA00001947"/>
    </source>
</evidence>
<dbReference type="EMBL" id="MU853875">
    <property type="protein sequence ID" value="KAK3936694.1"/>
    <property type="molecule type" value="Genomic_DNA"/>
</dbReference>
<evidence type="ECO:0000256" key="6">
    <source>
        <dbReference type="RuleBase" id="RU361277"/>
    </source>
</evidence>
<sequence length="388" mass="40802">MASTEFIPSFTSEAYVVHTAGAPITLEPIDYGALAPDEIVVSTSAVSVCASDLKAAAGNFYAYKPPVILGHESAGTVEQVGPNVHNLSPGDKVVLSYSSCHSCNNCLSGANPYCTSIAALNLTGEREDGSWAARSPTTGNPVRGHFFGQSSMGRRIVARANCAVRLPRDTPETELRMFAALGCGIQTGAGAIFNVANPKPNSSILIFGAGSVGLAAVLAAHLASPAALVIVDNSPQKLVSLPECITTALTGSVDSSTLSEEHLVERLKALTPGNLGFDYVLDCVGRGELVRIGHRSLKPRGMVITVGGSADVALQVTMGEHLTKGATYRGTHQGDSVPSISIPLLIDLWRRGRFPFDQFLTEYEFDQLDKALADLKEGKAVKPVLVNN</sequence>
<protein>
    <submittedName>
        <fullName evidence="8">Geraniol dehydrogenase</fullName>
    </submittedName>
</protein>
<dbReference type="Pfam" id="PF08240">
    <property type="entry name" value="ADH_N"/>
    <property type="match status" value="1"/>
</dbReference>
<accession>A0AAN6S168</accession>
<reference evidence="9" key="1">
    <citation type="journal article" date="2023" name="Mol. Phylogenet. Evol.">
        <title>Genome-scale phylogeny and comparative genomics of the fungal order Sordariales.</title>
        <authorList>
            <person name="Hensen N."/>
            <person name="Bonometti L."/>
            <person name="Westerberg I."/>
            <person name="Brannstrom I.O."/>
            <person name="Guillou S."/>
            <person name="Cros-Aarteil S."/>
            <person name="Calhoun S."/>
            <person name="Haridas S."/>
            <person name="Kuo A."/>
            <person name="Mondo S."/>
            <person name="Pangilinan J."/>
            <person name="Riley R."/>
            <person name="LaButti K."/>
            <person name="Andreopoulos B."/>
            <person name="Lipzen A."/>
            <person name="Chen C."/>
            <person name="Yan M."/>
            <person name="Daum C."/>
            <person name="Ng V."/>
            <person name="Clum A."/>
            <person name="Steindorff A."/>
            <person name="Ohm R.A."/>
            <person name="Martin F."/>
            <person name="Silar P."/>
            <person name="Natvig D.O."/>
            <person name="Lalanne C."/>
            <person name="Gautier V."/>
            <person name="Ament-Velasquez S.L."/>
            <person name="Kruys A."/>
            <person name="Hutchinson M.I."/>
            <person name="Powell A.J."/>
            <person name="Barry K."/>
            <person name="Miller A.N."/>
            <person name="Grigoriev I.V."/>
            <person name="Debuchy R."/>
            <person name="Gladieux P."/>
            <person name="Hiltunen Thoren M."/>
            <person name="Johannesson H."/>
        </authorList>
    </citation>
    <scope>NUCLEOTIDE SEQUENCE [LARGE SCALE GENOMIC DNA]</scope>
    <source>
        <strain evidence="9">CBS 340.73</strain>
    </source>
</reference>
<comment type="similarity">
    <text evidence="2 6">Belongs to the zinc-containing alcohol dehydrogenase family.</text>
</comment>
<keyword evidence="4 6" id="KW-0862">Zinc</keyword>